<evidence type="ECO:0000256" key="1">
    <source>
        <dbReference type="SAM" id="SignalP"/>
    </source>
</evidence>
<organism evidence="2 3">
    <name type="scientific">Burkholderia aenigmatica</name>
    <dbReference type="NCBI Taxonomy" id="2015348"/>
    <lineage>
        <taxon>Bacteria</taxon>
        <taxon>Pseudomonadati</taxon>
        <taxon>Pseudomonadota</taxon>
        <taxon>Betaproteobacteria</taxon>
        <taxon>Burkholderiales</taxon>
        <taxon>Burkholderiaceae</taxon>
        <taxon>Burkholderia</taxon>
        <taxon>Burkholderia cepacia complex</taxon>
    </lineage>
</organism>
<dbReference type="OrthoDB" id="7068850at2"/>
<reference evidence="3" key="1">
    <citation type="submission" date="2017-06" db="EMBL/GenBank/DDBJ databases">
        <authorList>
            <person name="LiPuma J."/>
            <person name="Spilker T."/>
        </authorList>
    </citation>
    <scope>NUCLEOTIDE SEQUENCE [LARGE SCALE GENOMIC DNA]</scope>
    <source>
        <strain evidence="3">AU17325</strain>
    </source>
</reference>
<accession>A0A228HTV4</accession>
<protein>
    <recommendedName>
        <fullName evidence="4">DUF4852 domain-containing protein</fullName>
    </recommendedName>
</protein>
<name>A0A228HTV4_9BURK</name>
<feature type="chain" id="PRO_5013053629" description="DUF4852 domain-containing protein" evidence="1">
    <location>
        <begin position="23"/>
        <end position="250"/>
    </location>
</feature>
<sequence>MKKMSTAATTLLIALCASGLGACSKSDDAPKAPDAAARPVVDLAGLASPDKQQQIADRALPQGDAARALADYRGIDSGNEVMFLYYGISKLPVDYDKAAQYYSRDYQNTSDGFKKQDMLNTLKPRIDASVAAAQNSRYVVLTTPNATLDSYDFTKKGFQLTNVAQPGSFQYFFDNANYKIAYTNGPDFNFVKVTDEAQARSIEDLRSHYKPITARVYAYAQDVDPANNQVKLQMLHVQLLDGGGHVLAAM</sequence>
<gene>
    <name evidence="2" type="ORF">CFB84_39655</name>
</gene>
<dbReference type="RefSeq" id="WP_089454399.1">
    <property type="nucleotide sequence ID" value="NZ_NKFA01000037.1"/>
</dbReference>
<reference evidence="2 3" key="2">
    <citation type="submission" date="2017-08" db="EMBL/GenBank/DDBJ databases">
        <title>WGS of novel Burkholderia cepaca complex species.</title>
        <authorList>
            <person name="Lipuma J."/>
            <person name="Spilker T."/>
        </authorList>
    </citation>
    <scope>NUCLEOTIDE SEQUENCE [LARGE SCALE GENOMIC DNA]</scope>
    <source>
        <strain evidence="2 3">AU17325</strain>
    </source>
</reference>
<evidence type="ECO:0000313" key="2">
    <source>
        <dbReference type="EMBL" id="OXI33322.1"/>
    </source>
</evidence>
<dbReference type="AlphaFoldDB" id="A0A228HTV4"/>
<dbReference type="PROSITE" id="PS51257">
    <property type="entry name" value="PROKAR_LIPOPROTEIN"/>
    <property type="match status" value="1"/>
</dbReference>
<feature type="signal peptide" evidence="1">
    <location>
        <begin position="1"/>
        <end position="22"/>
    </location>
</feature>
<dbReference type="Proteomes" id="UP000214600">
    <property type="component" value="Unassembled WGS sequence"/>
</dbReference>
<keyword evidence="1" id="KW-0732">Signal</keyword>
<dbReference type="EMBL" id="NKFA01000037">
    <property type="protein sequence ID" value="OXI33322.1"/>
    <property type="molecule type" value="Genomic_DNA"/>
</dbReference>
<proteinExistence type="predicted"/>
<evidence type="ECO:0000313" key="3">
    <source>
        <dbReference type="Proteomes" id="UP000214600"/>
    </source>
</evidence>
<evidence type="ECO:0008006" key="4">
    <source>
        <dbReference type="Google" id="ProtNLM"/>
    </source>
</evidence>
<comment type="caution">
    <text evidence="2">The sequence shown here is derived from an EMBL/GenBank/DDBJ whole genome shotgun (WGS) entry which is preliminary data.</text>
</comment>